<evidence type="ECO:0000256" key="1">
    <source>
        <dbReference type="SAM" id="MobiDB-lite"/>
    </source>
</evidence>
<feature type="compositionally biased region" description="Polar residues" evidence="1">
    <location>
        <begin position="597"/>
        <end position="606"/>
    </location>
</feature>
<evidence type="ECO:0000313" key="2">
    <source>
        <dbReference type="Proteomes" id="UP000515135"/>
    </source>
</evidence>
<feature type="compositionally biased region" description="Basic and acidic residues" evidence="1">
    <location>
        <begin position="296"/>
        <end position="306"/>
    </location>
</feature>
<feature type="compositionally biased region" description="Basic and acidic residues" evidence="1">
    <location>
        <begin position="250"/>
        <end position="265"/>
    </location>
</feature>
<dbReference type="AlphaFoldDB" id="A0A6P5ARC2"/>
<feature type="compositionally biased region" description="Low complexity" evidence="1">
    <location>
        <begin position="450"/>
        <end position="460"/>
    </location>
</feature>
<feature type="region of interest" description="Disordered" evidence="1">
    <location>
        <begin position="94"/>
        <end position="176"/>
    </location>
</feature>
<dbReference type="RefSeq" id="XP_019644576.1">
    <property type="nucleotide sequence ID" value="XM_019789017.1"/>
</dbReference>
<evidence type="ECO:0000313" key="3">
    <source>
        <dbReference type="RefSeq" id="XP_019644576.1"/>
    </source>
</evidence>
<dbReference type="GeneID" id="109485415"/>
<dbReference type="Proteomes" id="UP000515135">
    <property type="component" value="Unplaced"/>
</dbReference>
<feature type="compositionally biased region" description="Basic and acidic residues" evidence="1">
    <location>
        <begin position="729"/>
        <end position="753"/>
    </location>
</feature>
<feature type="compositionally biased region" description="Polar residues" evidence="1">
    <location>
        <begin position="389"/>
        <end position="398"/>
    </location>
</feature>
<dbReference type="OrthoDB" id="10034491at2759"/>
<feature type="region of interest" description="Disordered" evidence="1">
    <location>
        <begin position="53"/>
        <end position="73"/>
    </location>
</feature>
<feature type="compositionally biased region" description="Basic and acidic residues" evidence="1">
    <location>
        <begin position="664"/>
        <end position="674"/>
    </location>
</feature>
<name>A0A6P5ARC2_BRABE</name>
<protein>
    <submittedName>
        <fullName evidence="3">Serine/arginine repetitive matrix protein 1-like</fullName>
    </submittedName>
</protein>
<feature type="compositionally biased region" description="Basic and acidic residues" evidence="1">
    <location>
        <begin position="364"/>
        <end position="384"/>
    </location>
</feature>
<feature type="compositionally biased region" description="Low complexity" evidence="1">
    <location>
        <begin position="108"/>
        <end position="126"/>
    </location>
</feature>
<sequence>MLRRVRSSLSFKLKDKLPIRRTRSHVYAVKDTEPDGLPEPTTRVEKIERLSVTQEMGLQNGPEMEYCGPPSHLERIDEGVTARPKGIGYTVYLASNKSQPARVDSDSDFWSGKSSSESKESVSTVSQASDNEGRDGATDNKQAKDEPDASTNVVRRRKPRRKDDKGLSHLSKEERESILLLEEVLTDFGGWESVRSKAPPPESDSDVDTDEETSAILGETESSRPSGPPSRRSTPSSRRRDDGSPAGARGADRLRTNRAERDKKVTSMIDDNWVLRKPEADPDEATIISSVIPRQPRKDSPPKAERPSSMYQFGRQPMYFPEGGNDDIDVGRKPSWVKQNQAWFSRNGHASNGVERPPPAKTSPQKDSKDQLRSDRNGPKEKAGDMNPVVTSSGQSEKITVDYSQGGVMTSRPKHEEVQRLSMKVMTSSHHKVASRASSRGMTSEDEYSTDSLSDLTPDTDSSHGSWRRGGPDSLVSSPRTPDSSVPNSPANTYVANPSGPDNTRPDPDASRLNSDVLEESPMKPSLIRKMSTENQLAAFARPTVTKSETRPAPKPLKGLPSKSKSQAGVKPRAPEPPKNTPEPLKKTRAPQPPKITHSQAGTSSGIGEATLDFGRQKSVSSSGPDSATSRPKQLSEHLKPPASPSVVVVRNTSPDVTQQNRRPSKEKQPEHSAPKSKTSSGQRAKASNEMRTLKPSQKGAFVTLKHKAPRKRAGGSKRGLSKSQTKAGSDHGKAQGRAQDRYHEQSYGRPDRTQYVPASPERRDQAGSSIVLLQEDPATRRAGAFVIRPAMALYR</sequence>
<feature type="compositionally biased region" description="Polar residues" evidence="1">
    <location>
        <begin position="651"/>
        <end position="662"/>
    </location>
</feature>
<feature type="compositionally biased region" description="Polar residues" evidence="1">
    <location>
        <begin position="475"/>
        <end position="502"/>
    </location>
</feature>
<feature type="region of interest" description="Disordered" evidence="1">
    <location>
        <begin position="189"/>
        <end position="779"/>
    </location>
</feature>
<organism evidence="2 3">
    <name type="scientific">Branchiostoma belcheri</name>
    <name type="common">Amphioxus</name>
    <dbReference type="NCBI Taxonomy" id="7741"/>
    <lineage>
        <taxon>Eukaryota</taxon>
        <taxon>Metazoa</taxon>
        <taxon>Chordata</taxon>
        <taxon>Cephalochordata</taxon>
        <taxon>Leptocardii</taxon>
        <taxon>Amphioxiformes</taxon>
        <taxon>Branchiostomatidae</taxon>
        <taxon>Branchiostoma</taxon>
    </lineage>
</organism>
<feature type="compositionally biased region" description="Polar residues" evidence="1">
    <location>
        <begin position="618"/>
        <end position="633"/>
    </location>
</feature>
<accession>A0A6P5ARC2</accession>
<feature type="compositionally biased region" description="Polar residues" evidence="1">
    <location>
        <begin position="337"/>
        <end position="350"/>
    </location>
</feature>
<proteinExistence type="predicted"/>
<feature type="compositionally biased region" description="Basic residues" evidence="1">
    <location>
        <begin position="705"/>
        <end position="716"/>
    </location>
</feature>
<feature type="compositionally biased region" description="Low complexity" evidence="1">
    <location>
        <begin position="556"/>
        <end position="566"/>
    </location>
</feature>
<dbReference type="KEGG" id="bbel:109485415"/>
<feature type="compositionally biased region" description="Acidic residues" evidence="1">
    <location>
        <begin position="203"/>
        <end position="213"/>
    </location>
</feature>
<feature type="compositionally biased region" description="Basic and acidic residues" evidence="1">
    <location>
        <begin position="131"/>
        <end position="147"/>
    </location>
</feature>
<reference evidence="3" key="1">
    <citation type="submission" date="2025-08" db="UniProtKB">
        <authorList>
            <consortium name="RefSeq"/>
        </authorList>
    </citation>
    <scope>IDENTIFICATION</scope>
    <source>
        <tissue evidence="3">Gonad</tissue>
    </source>
</reference>
<feature type="compositionally biased region" description="Low complexity" evidence="1">
    <location>
        <begin position="219"/>
        <end position="236"/>
    </location>
</feature>
<feature type="compositionally biased region" description="Basic and acidic residues" evidence="1">
    <location>
        <begin position="161"/>
        <end position="176"/>
    </location>
</feature>
<keyword evidence="2" id="KW-1185">Reference proteome</keyword>
<gene>
    <name evidence="3" type="primary">LOC109485415</name>
</gene>